<dbReference type="GO" id="GO:0046512">
    <property type="term" value="P:sphingosine biosynthetic process"/>
    <property type="evidence" value="ECO:0007669"/>
    <property type="project" value="TreeGrafter"/>
</dbReference>
<protein>
    <submittedName>
        <fullName evidence="3">ATP-NAD kinase-like domain-containing protein</fullName>
    </submittedName>
</protein>
<dbReference type="PROSITE" id="PS50146">
    <property type="entry name" value="DAGK"/>
    <property type="match status" value="1"/>
</dbReference>
<sequence length="605" mass="66497">MIVDSARGDDAPIVVREQAHVNSWWKGGGTRSLTGSLQLTRETLLTHDKKDRRTAAFLTWSHTGSHRGQTASTKKIRHALSIKKKPKGHRTIRVPLERCYAVHRTNHSILPAVYRGSSPSDGGGSMSLPASLALKHIAPIEDIGDAGQFADKLAQTTQALQQEEKPDGAEQADVTLHLVTVFGLRQNGLRSRHRAWTFAFPNDATATAWTLWLRQEIYGQDGMPPRQRLLAILNPFGGTRSATRIYRQIVEPMAQLAGVTMTLVETERSKHATEFVHALDLSLYDGLISISGDGLYHEIVVGGRKDWDVACQFPIGIVPAGSGNAMAVSVDQPTPELAMAAALCAADHMHACSLGDVRPMDIMAITSLASREVYYAHEMVTWSLVADIDIEADRYRWAGPARFTMSAVWRMLSLRQYKARIHYLPNDKQPASGHSEHADAASTALPSNRPPLKYTRFCHEGEIAAATPPALPDGWHSYEGPVAHFIASSLPWISPDTYIAPTAGISSGHIDLVWLAKPDHALQLLPVLADDGRGDYLKSPHTQWHQVRAVILEPLGRVRDPQLQGIMDVDGELVSCESLAIECLPGLARMIVPRWLDEAKVARRT</sequence>
<proteinExistence type="predicted"/>
<dbReference type="InterPro" id="IPR050187">
    <property type="entry name" value="Lipid_Phosphate_FormReg"/>
</dbReference>
<dbReference type="PANTHER" id="PTHR12358:SF31">
    <property type="entry name" value="ACYLGLYCEROL KINASE, MITOCHONDRIAL"/>
    <property type="match status" value="1"/>
</dbReference>
<organism evidence="3 4">
    <name type="scientific">Syncephalis pseudoplumigaleata</name>
    <dbReference type="NCBI Taxonomy" id="1712513"/>
    <lineage>
        <taxon>Eukaryota</taxon>
        <taxon>Fungi</taxon>
        <taxon>Fungi incertae sedis</taxon>
        <taxon>Zoopagomycota</taxon>
        <taxon>Zoopagomycotina</taxon>
        <taxon>Zoopagomycetes</taxon>
        <taxon>Zoopagales</taxon>
        <taxon>Piptocephalidaceae</taxon>
        <taxon>Syncephalis</taxon>
    </lineage>
</organism>
<dbReference type="GO" id="GO:0005737">
    <property type="term" value="C:cytoplasm"/>
    <property type="evidence" value="ECO:0007669"/>
    <property type="project" value="TreeGrafter"/>
</dbReference>
<keyword evidence="3" id="KW-0808">Transferase</keyword>
<accession>A0A4P9Z4P6</accession>
<dbReference type="GO" id="GO:0016020">
    <property type="term" value="C:membrane"/>
    <property type="evidence" value="ECO:0007669"/>
    <property type="project" value="TreeGrafter"/>
</dbReference>
<dbReference type="Gene3D" id="2.60.200.40">
    <property type="match status" value="1"/>
</dbReference>
<dbReference type="AlphaFoldDB" id="A0A4P9Z4P6"/>
<dbReference type="InterPro" id="IPR017438">
    <property type="entry name" value="ATP-NAD_kinase_N"/>
</dbReference>
<dbReference type="Gene3D" id="3.40.50.10330">
    <property type="entry name" value="Probable inorganic polyphosphate/atp-NAD kinase, domain 1"/>
    <property type="match status" value="1"/>
</dbReference>
<keyword evidence="3" id="KW-0418">Kinase</keyword>
<evidence type="ECO:0000256" key="1">
    <source>
        <dbReference type="SAM" id="MobiDB-lite"/>
    </source>
</evidence>
<evidence type="ECO:0000313" key="3">
    <source>
        <dbReference type="EMBL" id="RKP27435.1"/>
    </source>
</evidence>
<dbReference type="Pfam" id="PF00781">
    <property type="entry name" value="DAGK_cat"/>
    <property type="match status" value="1"/>
</dbReference>
<gene>
    <name evidence="3" type="ORF">SYNPS1DRAFT_26906</name>
</gene>
<dbReference type="OrthoDB" id="3853857at2759"/>
<dbReference type="Proteomes" id="UP000278143">
    <property type="component" value="Unassembled WGS sequence"/>
</dbReference>
<feature type="region of interest" description="Disordered" evidence="1">
    <location>
        <begin position="428"/>
        <end position="447"/>
    </location>
</feature>
<dbReference type="GO" id="GO:0016773">
    <property type="term" value="F:phosphotransferase activity, alcohol group as acceptor"/>
    <property type="evidence" value="ECO:0007669"/>
    <property type="project" value="UniProtKB-ARBA"/>
</dbReference>
<evidence type="ECO:0000259" key="2">
    <source>
        <dbReference type="PROSITE" id="PS50146"/>
    </source>
</evidence>
<evidence type="ECO:0000313" key="4">
    <source>
        <dbReference type="Proteomes" id="UP000278143"/>
    </source>
</evidence>
<dbReference type="GO" id="GO:0001727">
    <property type="term" value="F:lipid kinase activity"/>
    <property type="evidence" value="ECO:0007669"/>
    <property type="project" value="TreeGrafter"/>
</dbReference>
<dbReference type="SUPFAM" id="SSF111331">
    <property type="entry name" value="NAD kinase/diacylglycerol kinase-like"/>
    <property type="match status" value="1"/>
</dbReference>
<name>A0A4P9Z4P6_9FUNG</name>
<dbReference type="InterPro" id="IPR016064">
    <property type="entry name" value="NAD/diacylglycerol_kinase_sf"/>
</dbReference>
<feature type="domain" description="DAGKc" evidence="2">
    <location>
        <begin position="224"/>
        <end position="370"/>
    </location>
</feature>
<keyword evidence="4" id="KW-1185">Reference proteome</keyword>
<dbReference type="EMBL" id="KZ989207">
    <property type="protein sequence ID" value="RKP27435.1"/>
    <property type="molecule type" value="Genomic_DNA"/>
</dbReference>
<dbReference type="PANTHER" id="PTHR12358">
    <property type="entry name" value="SPHINGOSINE KINASE"/>
    <property type="match status" value="1"/>
</dbReference>
<dbReference type="InterPro" id="IPR001206">
    <property type="entry name" value="Diacylglycerol_kinase_cat_dom"/>
</dbReference>
<reference evidence="4" key="1">
    <citation type="journal article" date="2018" name="Nat. Microbiol.">
        <title>Leveraging single-cell genomics to expand the fungal tree of life.</title>
        <authorList>
            <person name="Ahrendt S.R."/>
            <person name="Quandt C.A."/>
            <person name="Ciobanu D."/>
            <person name="Clum A."/>
            <person name="Salamov A."/>
            <person name="Andreopoulos B."/>
            <person name="Cheng J.F."/>
            <person name="Woyke T."/>
            <person name="Pelin A."/>
            <person name="Henrissat B."/>
            <person name="Reynolds N.K."/>
            <person name="Benny G.L."/>
            <person name="Smith M.E."/>
            <person name="James T.Y."/>
            <person name="Grigoriev I.V."/>
        </authorList>
    </citation>
    <scope>NUCLEOTIDE SEQUENCE [LARGE SCALE GENOMIC DNA]</scope>
    <source>
        <strain evidence="4">Benny S71-1</strain>
    </source>
</reference>